<organism evidence="2 3">
    <name type="scientific">Carya illinoinensis</name>
    <name type="common">Pecan</name>
    <dbReference type="NCBI Taxonomy" id="32201"/>
    <lineage>
        <taxon>Eukaryota</taxon>
        <taxon>Viridiplantae</taxon>
        <taxon>Streptophyta</taxon>
        <taxon>Embryophyta</taxon>
        <taxon>Tracheophyta</taxon>
        <taxon>Spermatophyta</taxon>
        <taxon>Magnoliopsida</taxon>
        <taxon>eudicotyledons</taxon>
        <taxon>Gunneridae</taxon>
        <taxon>Pentapetalae</taxon>
        <taxon>rosids</taxon>
        <taxon>fabids</taxon>
        <taxon>Fagales</taxon>
        <taxon>Juglandaceae</taxon>
        <taxon>Carya</taxon>
    </lineage>
</organism>
<dbReference type="AlphaFoldDB" id="A0A8T1NK34"/>
<keyword evidence="1" id="KW-0472">Membrane</keyword>
<evidence type="ECO:0000313" key="2">
    <source>
        <dbReference type="EMBL" id="KAG6629160.1"/>
    </source>
</evidence>
<name>A0A8T1NK34_CARIL</name>
<reference evidence="2" key="1">
    <citation type="submission" date="2020-12" db="EMBL/GenBank/DDBJ databases">
        <title>WGS assembly of Carya illinoinensis cv. Pawnee.</title>
        <authorList>
            <person name="Platts A."/>
            <person name="Shu S."/>
            <person name="Wright S."/>
            <person name="Barry K."/>
            <person name="Edger P."/>
            <person name="Pires J.C."/>
            <person name="Schmutz J."/>
        </authorList>
    </citation>
    <scope>NUCLEOTIDE SEQUENCE</scope>
    <source>
        <tissue evidence="2">Leaf</tissue>
    </source>
</reference>
<evidence type="ECO:0000313" key="3">
    <source>
        <dbReference type="Proteomes" id="UP000811609"/>
    </source>
</evidence>
<keyword evidence="3" id="KW-1185">Reference proteome</keyword>
<accession>A0A8T1NK34</accession>
<feature type="transmembrane region" description="Helical" evidence="1">
    <location>
        <begin position="125"/>
        <end position="143"/>
    </location>
</feature>
<gene>
    <name evidence="2" type="ORF">CIPAW_14G064500</name>
</gene>
<dbReference type="EMBL" id="CM031822">
    <property type="protein sequence ID" value="KAG6629160.1"/>
    <property type="molecule type" value="Genomic_DNA"/>
</dbReference>
<evidence type="ECO:0008006" key="4">
    <source>
        <dbReference type="Google" id="ProtNLM"/>
    </source>
</evidence>
<protein>
    <recommendedName>
        <fullName evidence="4">Transmembrane protein</fullName>
    </recommendedName>
</protein>
<proteinExistence type="predicted"/>
<keyword evidence="1" id="KW-1133">Transmembrane helix</keyword>
<keyword evidence="1" id="KW-0812">Transmembrane</keyword>
<comment type="caution">
    <text evidence="2">The sequence shown here is derived from an EMBL/GenBank/DDBJ whole genome shotgun (WGS) entry which is preliminary data.</text>
</comment>
<evidence type="ECO:0000256" key="1">
    <source>
        <dbReference type="SAM" id="Phobius"/>
    </source>
</evidence>
<sequence>MLHTSNKIMVLDLSSLAYTIHHRESTPSNLSNQKIKQKTTKKREKNVKVIKENQHVISSFQKQQIFSTVIMKQKGNSYKLSVASPGANHTTAVSTTITTCTHCRNSYDRIRTSIIGVTTWSHRSMFSGFAAFAGLVMGSFLLWRTTT</sequence>
<dbReference type="Proteomes" id="UP000811609">
    <property type="component" value="Chromosome 14"/>
</dbReference>